<keyword evidence="2" id="KW-1133">Transmembrane helix</keyword>
<organism evidence="4 5">
    <name type="scientific">Salicibibacter cibi</name>
    <dbReference type="NCBI Taxonomy" id="2743001"/>
    <lineage>
        <taxon>Bacteria</taxon>
        <taxon>Bacillati</taxon>
        <taxon>Bacillota</taxon>
        <taxon>Bacilli</taxon>
        <taxon>Bacillales</taxon>
        <taxon>Bacillaceae</taxon>
        <taxon>Salicibibacter</taxon>
    </lineage>
</organism>
<evidence type="ECO:0000256" key="1">
    <source>
        <dbReference type="SAM" id="MobiDB-lite"/>
    </source>
</evidence>
<feature type="compositionally biased region" description="Basic and acidic residues" evidence="1">
    <location>
        <begin position="995"/>
        <end position="1031"/>
    </location>
</feature>
<gene>
    <name evidence="4" type="ORF">HUG20_18875</name>
</gene>
<accession>A0A7T6ZDZ4</accession>
<feature type="domain" description="CNA-B" evidence="3">
    <location>
        <begin position="2"/>
        <end position="60"/>
    </location>
</feature>
<feature type="domain" description="CNA-B" evidence="3">
    <location>
        <begin position="443"/>
        <end position="524"/>
    </location>
</feature>
<keyword evidence="2" id="KW-0472">Membrane</keyword>
<proteinExistence type="predicted"/>
<name>A0A7T6ZDZ4_9BACI</name>
<dbReference type="SUPFAM" id="SSF49478">
    <property type="entry name" value="Cna protein B-type domain"/>
    <property type="match status" value="11"/>
</dbReference>
<feature type="domain" description="CNA-B" evidence="3">
    <location>
        <begin position="69"/>
        <end position="157"/>
    </location>
</feature>
<evidence type="ECO:0000313" key="5">
    <source>
        <dbReference type="Proteomes" id="UP000595349"/>
    </source>
</evidence>
<protein>
    <submittedName>
        <fullName evidence="4">Cna B-type domain-containing protein</fullName>
    </submittedName>
</protein>
<dbReference type="InterPro" id="IPR008454">
    <property type="entry name" value="Collagen-bd_Cna-like_B-typ_dom"/>
</dbReference>
<evidence type="ECO:0000313" key="4">
    <source>
        <dbReference type="EMBL" id="QQK81773.1"/>
    </source>
</evidence>
<keyword evidence="2" id="KW-0812">Transmembrane</keyword>
<dbReference type="Gene3D" id="2.60.40.1140">
    <property type="entry name" value="Collagen-binding surface protein Cna, B-type domain"/>
    <property type="match status" value="11"/>
</dbReference>
<feature type="region of interest" description="Disordered" evidence="1">
    <location>
        <begin position="986"/>
        <end position="1040"/>
    </location>
</feature>
<feature type="domain" description="CNA-B" evidence="3">
    <location>
        <begin position="623"/>
        <end position="711"/>
    </location>
</feature>
<feature type="domain" description="CNA-B" evidence="3">
    <location>
        <begin position="906"/>
        <end position="987"/>
    </location>
</feature>
<feature type="domain" description="CNA-B" evidence="3">
    <location>
        <begin position="256"/>
        <end position="337"/>
    </location>
</feature>
<dbReference type="CDD" id="cd00222">
    <property type="entry name" value="CollagenBindB"/>
    <property type="match status" value="11"/>
</dbReference>
<dbReference type="Proteomes" id="UP000595349">
    <property type="component" value="Chromosome"/>
</dbReference>
<keyword evidence="5" id="KW-1185">Reference proteome</keyword>
<feature type="transmembrane region" description="Helical" evidence="2">
    <location>
        <begin position="1048"/>
        <end position="1069"/>
    </location>
</feature>
<dbReference type="KEGG" id="scib:HUG20_18875"/>
<dbReference type="Pfam" id="PF05738">
    <property type="entry name" value="Cna_B"/>
    <property type="match status" value="11"/>
</dbReference>
<reference evidence="4 5" key="1">
    <citation type="submission" date="2020-06" db="EMBL/GenBank/DDBJ databases">
        <title>Genomic analysis of Salicibibacter sp. NKC21-4.</title>
        <authorList>
            <person name="Oh Y.J."/>
        </authorList>
    </citation>
    <scope>NUCLEOTIDE SEQUENCE [LARGE SCALE GENOMIC DNA]</scope>
    <source>
        <strain evidence="4 5">NKC21-4</strain>
    </source>
</reference>
<evidence type="ECO:0000256" key="2">
    <source>
        <dbReference type="SAM" id="Phobius"/>
    </source>
</evidence>
<sequence length="1076" mass="120198">MNLLADGEPVDSTDVTEEDHWEYGFTDLPKYEAGEEIEYTITENTVENYTQDIEGYDITNHYTPEETAVTVTKNWDDANDQDGIRPDSIDVQLTANGDVVGDPVELSEENDWNHTWEELPLNEAGEAIDYSVVEETDVPEYDTEVEDDNHGNIILTNAHTPEEIDISGEKIWEDADDQDGIRPESVTVNLLADEEAIDSMEVTAEDNWEYSFTDLPKYEAGEEIDYRITEDPVEDYETAIDGFDVTNSYTPEVTEVTGEKTWDDANNQDGIRPESVTVNLLADGEPVDSTEVTAEDDWEYSFTDLPKYEAGEAITYTVTENTVENYTQDIEGYDITNHYTPEETAATVTKSWDDGNNQDGIRPDSIDVQLTANGEAYGDPVELSAENDWTYTWDELDANASGEAIDYSVVELTETPEYETSVDDDNHGNIIITNAYTPEVTEVSGTKTWDDADNQDGIRPESITVNLFANGEQIDDAEVTVADDWEYRFTDLPRYEAGEEIDYRITEDPVEGYETTIEEFDVTNRYTPEVTEVSGEKTWEDADNQDGVRPESVTVNLLADGSQVDSEEVTAEDDWAYSFTDLPKYEAGDEINYTVTENTVEYYTQAIDGFDITNHYTPEETAVTVTKSWDDAQNQDGIRPDSIEVQLTADGEEHRDPVELSAENDWTHTWDELDANASGEAIDYSVEELTELPGYDASVDDDNHGNIIITNAYTPEETDVSGTKTWDDADNQDGVRPESVTVNLLADGAIVDSTEVTEEGEWAYSFTGLPKYEAGEEIVYTVTENTVEHYTQDIEGYDITNRYTPEETAATVTKNWDDANNQDGIRPDSIEVQLTADGEEQGDSVELSADNDWTYTWDELDAKAAGEAIDYSVVELTESEYEASVNDENHGNIIITNAYTPEETDVSGAKTWKDGDNDDVRPDSITVKLLADGAIVDDMAVTEEDDWEYRFTDLPKYEAGEEIDYSISEKAVEGYETAVNGYDLTNTLITDEDGEAKPGKPTDPEKDETKPDQEDKTDKTTDAEREGATKEDESDDTGGLLPDTATNLFNMLLVGVGLLIVGLALTMLYRKRRTVE</sequence>
<feature type="domain" description="CNA-B" evidence="3">
    <location>
        <begin position="720"/>
        <end position="801"/>
    </location>
</feature>
<feature type="domain" description="CNA-B" evidence="3">
    <location>
        <begin position="347"/>
        <end position="434"/>
    </location>
</feature>
<evidence type="ECO:0000259" key="3">
    <source>
        <dbReference type="Pfam" id="PF05738"/>
    </source>
</evidence>
<feature type="domain" description="CNA-B" evidence="3">
    <location>
        <begin position="811"/>
        <end position="897"/>
    </location>
</feature>
<feature type="domain" description="CNA-B" evidence="3">
    <location>
        <begin position="166"/>
        <end position="248"/>
    </location>
</feature>
<feature type="domain" description="CNA-B" evidence="3">
    <location>
        <begin position="533"/>
        <end position="614"/>
    </location>
</feature>
<dbReference type="EMBL" id="CP054706">
    <property type="protein sequence ID" value="QQK81773.1"/>
    <property type="molecule type" value="Genomic_DNA"/>
</dbReference>
<dbReference type="AlphaFoldDB" id="A0A7T6ZDZ4"/>